<dbReference type="NCBIfam" id="TIGR02841">
    <property type="entry name" value="spore_YyaC"/>
    <property type="match status" value="1"/>
</dbReference>
<evidence type="ECO:0000313" key="2">
    <source>
        <dbReference type="Proteomes" id="UP000005435"/>
    </source>
</evidence>
<dbReference type="InterPro" id="IPR023430">
    <property type="entry name" value="Pept_HybD-like_dom_sf"/>
</dbReference>
<reference evidence="1 2" key="2">
    <citation type="journal article" date="2012" name="Stand. Genomic Sci.">
        <title>Complete Genome Sequence of Clostridium clariflavum DSM 19732.</title>
        <authorList>
            <person name="Izquierdo J.A."/>
            <person name="Goodwin L."/>
            <person name="Davenport K.W."/>
            <person name="Teshima H."/>
            <person name="Bruce D."/>
            <person name="Detter C."/>
            <person name="Tapia R."/>
            <person name="Han S."/>
            <person name="Land M."/>
            <person name="Hauser L."/>
            <person name="Jeffries C.D."/>
            <person name="Han J."/>
            <person name="Pitluck S."/>
            <person name="Nolan M."/>
            <person name="Chen A."/>
            <person name="Huntemann M."/>
            <person name="Mavromatis K."/>
            <person name="Mikhailova N."/>
            <person name="Liolios K."/>
            <person name="Woyke T."/>
            <person name="Lynd L.R."/>
        </authorList>
    </citation>
    <scope>NUCLEOTIDE SEQUENCE [LARGE SCALE GENOMIC DNA]</scope>
    <source>
        <strain evidence="2">DSM 19732 / NBRC 101661 / EBR45</strain>
    </source>
</reference>
<evidence type="ECO:0000313" key="1">
    <source>
        <dbReference type="EMBL" id="AEV67635.1"/>
    </source>
</evidence>
<sequence>MLKVKKVYVNTSDKMCQYRLNQEAYNLVNQIDKKYNRIAVVCIGTDRSTGDSFGPLVGFMLSRCRIYDFDVYGTIEEPVHAMNLKETLEKIDIDNTLVIAVDASIGRVDHIGHIGLSNGSIKPGSGVGKDLPEVGDISFSGVVTIAGIMPQIMLQNTSLGMVYKMAEITANSIKYVLYKKQLEPQRAKRISSFATA</sequence>
<reference evidence="2" key="1">
    <citation type="submission" date="2011-12" db="EMBL/GenBank/DDBJ databases">
        <title>Complete sequence of Clostridium clariflavum DSM 19732.</title>
        <authorList>
            <consortium name="US DOE Joint Genome Institute"/>
            <person name="Lucas S."/>
            <person name="Han J."/>
            <person name="Lapidus A."/>
            <person name="Cheng J.-F."/>
            <person name="Goodwin L."/>
            <person name="Pitluck S."/>
            <person name="Peters L."/>
            <person name="Teshima H."/>
            <person name="Detter J.C."/>
            <person name="Han C."/>
            <person name="Tapia R."/>
            <person name="Land M."/>
            <person name="Hauser L."/>
            <person name="Kyrpides N."/>
            <person name="Ivanova N."/>
            <person name="Pagani I."/>
            <person name="Kitzmiller T."/>
            <person name="Lynd L."/>
            <person name="Izquierdo J."/>
            <person name="Woyke T."/>
        </authorList>
    </citation>
    <scope>NUCLEOTIDE SEQUENCE [LARGE SCALE GENOMIC DNA]</scope>
    <source>
        <strain evidence="2">DSM 19732 / NBRC 101661 / EBR45</strain>
    </source>
</reference>
<dbReference type="SUPFAM" id="SSF53163">
    <property type="entry name" value="HybD-like"/>
    <property type="match status" value="1"/>
</dbReference>
<dbReference type="AlphaFoldDB" id="G8LWY3"/>
<keyword evidence="2" id="KW-1185">Reference proteome</keyword>
<dbReference type="OrthoDB" id="9815953at2"/>
<dbReference type="KEGG" id="ccl:Clocl_0957"/>
<name>G8LWY3_ACECE</name>
<dbReference type="EMBL" id="CP003065">
    <property type="protein sequence ID" value="AEV67635.1"/>
    <property type="molecule type" value="Genomic_DNA"/>
</dbReference>
<organism evidence="1 2">
    <name type="scientific">Acetivibrio clariflavus (strain DSM 19732 / NBRC 101661 / EBR45)</name>
    <name type="common">Clostridium clariflavum</name>
    <dbReference type="NCBI Taxonomy" id="720554"/>
    <lineage>
        <taxon>Bacteria</taxon>
        <taxon>Bacillati</taxon>
        <taxon>Bacillota</taxon>
        <taxon>Clostridia</taxon>
        <taxon>Eubacteriales</taxon>
        <taxon>Oscillospiraceae</taxon>
        <taxon>Acetivibrio</taxon>
    </lineage>
</organism>
<dbReference type="Proteomes" id="UP000005435">
    <property type="component" value="Chromosome"/>
</dbReference>
<gene>
    <name evidence="1" type="ordered locus">Clocl_0957</name>
</gene>
<dbReference type="InterPro" id="IPR009665">
    <property type="entry name" value="YyaC"/>
</dbReference>
<dbReference type="Pfam" id="PF06866">
    <property type="entry name" value="DUF1256"/>
    <property type="match status" value="1"/>
</dbReference>
<dbReference type="HOGENOM" id="CLU_104063_1_0_9"/>
<dbReference type="RefSeq" id="WP_014254253.1">
    <property type="nucleotide sequence ID" value="NC_016627.1"/>
</dbReference>
<accession>G8LWY3</accession>
<protein>
    <submittedName>
        <fullName evidence="1">Putative sporulation protein YyaC</fullName>
    </submittedName>
</protein>
<dbReference type="STRING" id="720554.Clocl_0957"/>
<proteinExistence type="predicted"/>
<dbReference type="eggNOG" id="ENOG50313RY">
    <property type="taxonomic scope" value="Bacteria"/>
</dbReference>